<accession>A0A5D0G152</accession>
<dbReference type="Pfam" id="PF18962">
    <property type="entry name" value="Por_Secre_tail"/>
    <property type="match status" value="1"/>
</dbReference>
<evidence type="ECO:0000313" key="4">
    <source>
        <dbReference type="Proteomes" id="UP000324550"/>
    </source>
</evidence>
<evidence type="ECO:0000256" key="1">
    <source>
        <dbReference type="ARBA" id="ARBA00022729"/>
    </source>
</evidence>
<comment type="caution">
    <text evidence="3">The sequence shown here is derived from an EMBL/GenBank/DDBJ whole genome shotgun (WGS) entry which is preliminary data.</text>
</comment>
<evidence type="ECO:0000259" key="2">
    <source>
        <dbReference type="Pfam" id="PF18962"/>
    </source>
</evidence>
<reference evidence="3 4" key="1">
    <citation type="submission" date="2019-08" db="EMBL/GenBank/DDBJ databases">
        <title>Formosa sediminis sp. nov., isolated from marine sediment.</title>
        <authorList>
            <person name="Cao W.R."/>
        </authorList>
    </citation>
    <scope>NUCLEOTIDE SEQUENCE [LARGE SCALE GENOMIC DNA]</scope>
    <source>
        <strain evidence="3 4">1494</strain>
    </source>
</reference>
<dbReference type="NCBIfam" id="TIGR04183">
    <property type="entry name" value="Por_Secre_tail"/>
    <property type="match status" value="1"/>
</dbReference>
<name>A0A5D0G152_9FLAO</name>
<feature type="domain" description="Secretion system C-terminal sorting" evidence="2">
    <location>
        <begin position="131"/>
        <end position="198"/>
    </location>
</feature>
<dbReference type="InterPro" id="IPR026444">
    <property type="entry name" value="Secre_tail"/>
</dbReference>
<sequence>MFLSDINIAPYSLVEIDFYFYFNGLNNGERLSFGYYNGTSWNTIESYVIGSGFNNNTFYNATVVLTSAQYNFVSNSGFRFQCIASKKNEQIYIDQVTITGKTNAAAKANNVVELYSLTSETISSTKEEFVLYPNPVKENAITVNILGLEFFSYQILNISGQKLSHGTTEGNIDVSNLNSGIYFIKIHDGKEIRVKKFIKQ</sequence>
<protein>
    <submittedName>
        <fullName evidence="3">T9SS type A sorting domain-containing protein</fullName>
    </submittedName>
</protein>
<organism evidence="3 4">
    <name type="scientific">Formosa maritima</name>
    <dbReference type="NCBI Taxonomy" id="2592046"/>
    <lineage>
        <taxon>Bacteria</taxon>
        <taxon>Pseudomonadati</taxon>
        <taxon>Bacteroidota</taxon>
        <taxon>Flavobacteriia</taxon>
        <taxon>Flavobacteriales</taxon>
        <taxon>Flavobacteriaceae</taxon>
        <taxon>Formosa</taxon>
    </lineage>
</organism>
<gene>
    <name evidence="3" type="ORF">FVF61_13130</name>
</gene>
<keyword evidence="4" id="KW-1185">Reference proteome</keyword>
<dbReference type="EMBL" id="VSFC01000062">
    <property type="protein sequence ID" value="TYA52280.1"/>
    <property type="molecule type" value="Genomic_DNA"/>
</dbReference>
<dbReference type="AlphaFoldDB" id="A0A5D0G152"/>
<keyword evidence="1" id="KW-0732">Signal</keyword>
<dbReference type="Proteomes" id="UP000324550">
    <property type="component" value="Unassembled WGS sequence"/>
</dbReference>
<evidence type="ECO:0000313" key="3">
    <source>
        <dbReference type="EMBL" id="TYA52280.1"/>
    </source>
</evidence>
<proteinExistence type="predicted"/>